<evidence type="ECO:0000256" key="1">
    <source>
        <dbReference type="ARBA" id="ARBA00004141"/>
    </source>
</evidence>
<dbReference type="SUPFAM" id="SSF103473">
    <property type="entry name" value="MFS general substrate transporter"/>
    <property type="match status" value="1"/>
</dbReference>
<reference evidence="6" key="1">
    <citation type="submission" date="2012-09" db="EMBL/GenBank/DDBJ databases">
        <authorList>
            <person name="Martin A.A."/>
        </authorList>
    </citation>
    <scope>NUCLEOTIDE SEQUENCE</scope>
</reference>
<evidence type="ECO:0000313" key="7">
    <source>
        <dbReference type="WBParaSite" id="ACAC_0000104801-mRNA-1"/>
    </source>
</evidence>
<dbReference type="WBParaSite" id="ACAC_0000104801-mRNA-1">
    <property type="protein sequence ID" value="ACAC_0000104801-mRNA-1"/>
    <property type="gene ID" value="ACAC_0000104801"/>
</dbReference>
<proteinExistence type="predicted"/>
<dbReference type="Proteomes" id="UP000035642">
    <property type="component" value="Unassembled WGS sequence"/>
</dbReference>
<evidence type="ECO:0000256" key="2">
    <source>
        <dbReference type="ARBA" id="ARBA00022692"/>
    </source>
</evidence>
<reference evidence="7" key="2">
    <citation type="submission" date="2016-04" db="UniProtKB">
        <authorList>
            <consortium name="WormBaseParasite"/>
        </authorList>
    </citation>
    <scope>IDENTIFICATION</scope>
</reference>
<feature type="transmembrane region" description="Helical" evidence="5">
    <location>
        <begin position="194"/>
        <end position="214"/>
    </location>
</feature>
<keyword evidence="3 5" id="KW-1133">Transmembrane helix</keyword>
<evidence type="ECO:0000256" key="3">
    <source>
        <dbReference type="ARBA" id="ARBA00022989"/>
    </source>
</evidence>
<keyword evidence="2 5" id="KW-0812">Transmembrane</keyword>
<comment type="subcellular location">
    <subcellularLocation>
        <location evidence="1">Membrane</location>
        <topology evidence="1">Multi-pass membrane protein</topology>
    </subcellularLocation>
</comment>
<feature type="transmembrane region" description="Helical" evidence="5">
    <location>
        <begin position="220"/>
        <end position="237"/>
    </location>
</feature>
<organism evidence="6 7">
    <name type="scientific">Angiostrongylus cantonensis</name>
    <name type="common">Rat lungworm</name>
    <dbReference type="NCBI Taxonomy" id="6313"/>
    <lineage>
        <taxon>Eukaryota</taxon>
        <taxon>Metazoa</taxon>
        <taxon>Ecdysozoa</taxon>
        <taxon>Nematoda</taxon>
        <taxon>Chromadorea</taxon>
        <taxon>Rhabditida</taxon>
        <taxon>Rhabditina</taxon>
        <taxon>Rhabditomorpha</taxon>
        <taxon>Strongyloidea</taxon>
        <taxon>Metastrongylidae</taxon>
        <taxon>Angiostrongylus</taxon>
    </lineage>
</organism>
<dbReference type="InterPro" id="IPR036259">
    <property type="entry name" value="MFS_trans_sf"/>
</dbReference>
<evidence type="ECO:0000313" key="6">
    <source>
        <dbReference type="Proteomes" id="UP000035642"/>
    </source>
</evidence>
<dbReference type="STRING" id="6313.A0A158P6G8"/>
<dbReference type="Gene3D" id="1.20.1250.20">
    <property type="entry name" value="MFS general substrate transporter like domains"/>
    <property type="match status" value="1"/>
</dbReference>
<dbReference type="AlphaFoldDB" id="A0A158P6G8"/>
<evidence type="ECO:0000256" key="4">
    <source>
        <dbReference type="ARBA" id="ARBA00023136"/>
    </source>
</evidence>
<dbReference type="GO" id="GO:0016020">
    <property type="term" value="C:membrane"/>
    <property type="evidence" value="ECO:0007669"/>
    <property type="project" value="UniProtKB-SubCell"/>
</dbReference>
<name>A0A158P6G8_ANGCA</name>
<keyword evidence="4 5" id="KW-0472">Membrane</keyword>
<feature type="transmembrane region" description="Helical" evidence="5">
    <location>
        <begin position="26"/>
        <end position="50"/>
    </location>
</feature>
<dbReference type="PANTHER" id="PTHR24064">
    <property type="entry name" value="SOLUTE CARRIER FAMILY 22 MEMBER"/>
    <property type="match status" value="1"/>
</dbReference>
<feature type="transmembrane region" description="Helical" evidence="5">
    <location>
        <begin position="160"/>
        <end position="182"/>
    </location>
</feature>
<feature type="transmembrane region" description="Helical" evidence="5">
    <location>
        <begin position="111"/>
        <end position="130"/>
    </location>
</feature>
<evidence type="ECO:0000256" key="5">
    <source>
        <dbReference type="SAM" id="Phobius"/>
    </source>
</evidence>
<sequence>MYVFKAIEIDFTSLLFEWDEACQNSVITAVMSTSLMVGALIGSFLAGWLADAYGRLPVLKGGQKLLQVSGLSEDAVSAAIGSHCDTFKVTNLVLLVECLDRPRSRLLAVSLNGWSISVVTFFSIYARFFWLIKIKDLMRYFFHLLYFLTLASLRHSSVCIPLLALCYCFISSSLVSFGFYFNADALPGNRYVNMILMGASKFVMGLLPFAVSSWVGRRPIMLFSLVIAILLVVSAALDPAWKINHLYSAELFPTVVRNMARAICNVGSRFGSVAAPMVSLLFESILLLCV</sequence>
<protein>
    <submittedName>
        <fullName evidence="7">MFS domain-containing protein</fullName>
    </submittedName>
</protein>
<accession>A0A158P6G8</accession>
<keyword evidence="6" id="KW-1185">Reference proteome</keyword>